<feature type="compositionally biased region" description="Acidic residues" evidence="1">
    <location>
        <begin position="592"/>
        <end position="605"/>
    </location>
</feature>
<accession>A0AAC9HQ26</accession>
<keyword evidence="3" id="KW-1185">Reference proteome</keyword>
<dbReference type="RefSeq" id="WP_069849166.1">
    <property type="nucleotide sequence ID" value="NZ_CP014859.1"/>
</dbReference>
<protein>
    <submittedName>
        <fullName evidence="2">CRISPR-associated protein Csd1</fullName>
    </submittedName>
</protein>
<dbReference type="EMBL" id="CP014859">
    <property type="protein sequence ID" value="AOS63409.1"/>
    <property type="molecule type" value="Genomic_DNA"/>
</dbReference>
<sequence>MLLHHFAEQGALLNSGDAPRNYVERSVHWQLDLDGDGRVLGLTPLGLQGTRGTTHLIPDPSRSSEVAAGLGSDIGEYVLGWQRVDRKTKERIANAKTPSRQRAFRRLMEDWAAQTEPERDPVPHIVAGFLQSGIVVEQPVDADGSQYVMLTVRLAGRTIPVHESASAAEFWAAEIKRRKGGISAQGSDNTREGFCLICSQQRPLAMTVPGSIPRGLLPGATSSISVASVNGAAFGYDGALQLAHAPLCFPCADDIVNGAVHVLSHNRISWPGQHSVTTWWVSDSAAEQVAAAIMGTLLEEGSDDPDDVSEVLGSARDGMERRRSIATAHFRAATLGAYISRLVVRDWIDISLSELLANVRSWMTDHRVNGRVFSLRRLAVSCGRYTDKRYAQMGSKSDDRLADLQDILLHAALLGLPVPGKVANRVLHRIWRDHHIDGPRLALLQLTRRGQPVLTLDAPDQPAAYVLGRLIALFDSVQARSSDGKINRTFAARTLSSARARPGLVLRDGIQLAESAWLPKIDRSKPVSAMALRRELAAVQVLITDDTALDRPLSPSGQVLLVLGLGHQRHRLFERADEARARARARAREADPNIDSDDTDNSGEQ</sequence>
<evidence type="ECO:0000256" key="1">
    <source>
        <dbReference type="SAM" id="MobiDB-lite"/>
    </source>
</evidence>
<dbReference type="KEGG" id="ahm:TL08_12975"/>
<gene>
    <name evidence="2" type="ORF">TL08_12975</name>
</gene>
<proteinExistence type="predicted"/>
<dbReference type="Proteomes" id="UP000095210">
    <property type="component" value="Chromosome"/>
</dbReference>
<evidence type="ECO:0000313" key="2">
    <source>
        <dbReference type="EMBL" id="AOS63409.1"/>
    </source>
</evidence>
<evidence type="ECO:0000313" key="3">
    <source>
        <dbReference type="Proteomes" id="UP000095210"/>
    </source>
</evidence>
<reference evidence="3" key="1">
    <citation type="submission" date="2016-03" db="EMBL/GenBank/DDBJ databases">
        <title>Complete genome sequence of the type strain Actinoalloteichus hymeniacidonis DSM 45092.</title>
        <authorList>
            <person name="Schaffert L."/>
            <person name="Albersmeier A."/>
            <person name="Winkler A."/>
            <person name="Kalinowski J."/>
            <person name="Zotchev S."/>
            <person name="Ruckert C."/>
        </authorList>
    </citation>
    <scope>NUCLEOTIDE SEQUENCE [LARGE SCALE GENOMIC DNA]</scope>
    <source>
        <strain evidence="3">HPA177(T) (DSM 45092(T))</strain>
    </source>
</reference>
<organism evidence="2 3">
    <name type="scientific">Actinoalloteichus hymeniacidonis</name>
    <dbReference type="NCBI Taxonomy" id="340345"/>
    <lineage>
        <taxon>Bacteria</taxon>
        <taxon>Bacillati</taxon>
        <taxon>Actinomycetota</taxon>
        <taxon>Actinomycetes</taxon>
        <taxon>Pseudonocardiales</taxon>
        <taxon>Pseudonocardiaceae</taxon>
        <taxon>Actinoalloteichus</taxon>
    </lineage>
</organism>
<dbReference type="AlphaFoldDB" id="A0AAC9HQ26"/>
<dbReference type="InterPro" id="IPR010144">
    <property type="entry name" value="CRISPR-assoc_prot_Csd1-typ"/>
</dbReference>
<name>A0AAC9HQ26_9PSEU</name>
<dbReference type="Pfam" id="PF09709">
    <property type="entry name" value="Cas_Csd1"/>
    <property type="match status" value="1"/>
</dbReference>
<feature type="compositionally biased region" description="Basic and acidic residues" evidence="1">
    <location>
        <begin position="582"/>
        <end position="591"/>
    </location>
</feature>
<feature type="region of interest" description="Disordered" evidence="1">
    <location>
        <begin position="582"/>
        <end position="605"/>
    </location>
</feature>